<feature type="compositionally biased region" description="Basic and acidic residues" evidence="8">
    <location>
        <begin position="1718"/>
        <end position="1728"/>
    </location>
</feature>
<dbReference type="SUPFAM" id="SSF57850">
    <property type="entry name" value="RING/U-box"/>
    <property type="match status" value="1"/>
</dbReference>
<name>A0AAE0YK82_9GAST</name>
<feature type="compositionally biased region" description="Acidic residues" evidence="8">
    <location>
        <begin position="1154"/>
        <end position="1185"/>
    </location>
</feature>
<dbReference type="CDD" id="cd03773">
    <property type="entry name" value="MATH_TRIM37"/>
    <property type="match status" value="1"/>
</dbReference>
<evidence type="ECO:0000256" key="3">
    <source>
        <dbReference type="ARBA" id="ARBA00022723"/>
    </source>
</evidence>
<keyword evidence="2" id="KW-0963">Cytoplasm</keyword>
<comment type="caution">
    <text evidence="12">The sequence shown here is derived from an EMBL/GenBank/DDBJ whole genome shotgun (WGS) entry which is preliminary data.</text>
</comment>
<feature type="region of interest" description="Disordered" evidence="8">
    <location>
        <begin position="219"/>
        <end position="288"/>
    </location>
</feature>
<evidence type="ECO:0000256" key="8">
    <source>
        <dbReference type="SAM" id="MobiDB-lite"/>
    </source>
</evidence>
<feature type="compositionally biased region" description="Low complexity" evidence="8">
    <location>
        <begin position="1414"/>
        <end position="1423"/>
    </location>
</feature>
<evidence type="ECO:0000313" key="13">
    <source>
        <dbReference type="Proteomes" id="UP001283361"/>
    </source>
</evidence>
<feature type="compositionally biased region" description="Low complexity" evidence="8">
    <location>
        <begin position="165"/>
        <end position="182"/>
    </location>
</feature>
<reference evidence="12" key="1">
    <citation type="journal article" date="2023" name="G3 (Bethesda)">
        <title>A reference genome for the long-term kleptoplast-retaining sea slug Elysia crispata morphotype clarki.</title>
        <authorList>
            <person name="Eastman K.E."/>
            <person name="Pendleton A.L."/>
            <person name="Shaikh M.A."/>
            <person name="Suttiyut T."/>
            <person name="Ogas R."/>
            <person name="Tomko P."/>
            <person name="Gavelis G."/>
            <person name="Widhalm J.R."/>
            <person name="Wisecaver J.H."/>
        </authorList>
    </citation>
    <scope>NUCLEOTIDE SEQUENCE</scope>
    <source>
        <strain evidence="12">ECLA1</strain>
    </source>
</reference>
<feature type="compositionally biased region" description="Basic and acidic residues" evidence="8">
    <location>
        <begin position="1855"/>
        <end position="1868"/>
    </location>
</feature>
<feature type="compositionally biased region" description="Basic and acidic residues" evidence="8">
    <location>
        <begin position="1186"/>
        <end position="1199"/>
    </location>
</feature>
<dbReference type="InterPro" id="IPR000315">
    <property type="entry name" value="Znf_B-box"/>
</dbReference>
<dbReference type="CDD" id="cd16619">
    <property type="entry name" value="mRING-HC-C4C4_TRIM37_C-VIII"/>
    <property type="match status" value="1"/>
</dbReference>
<protein>
    <recommendedName>
        <fullName evidence="14">E3 ubiquitin-protein ligase TRIM37</fullName>
    </recommendedName>
</protein>
<dbReference type="Pfam" id="PF22486">
    <property type="entry name" value="MATH_2"/>
    <property type="match status" value="1"/>
</dbReference>
<dbReference type="GO" id="GO:0008270">
    <property type="term" value="F:zinc ion binding"/>
    <property type="evidence" value="ECO:0007669"/>
    <property type="project" value="UniProtKB-KW"/>
</dbReference>
<dbReference type="InterPro" id="IPR013083">
    <property type="entry name" value="Znf_RING/FYVE/PHD"/>
</dbReference>
<dbReference type="Gene3D" id="2.60.210.10">
    <property type="entry name" value="Apoptosis, Tumor Necrosis Factor Receptor Associated Protein 2, Chain A"/>
    <property type="match status" value="1"/>
</dbReference>
<evidence type="ECO:0000259" key="11">
    <source>
        <dbReference type="PROSITE" id="PS50144"/>
    </source>
</evidence>
<dbReference type="GO" id="GO:0016235">
    <property type="term" value="C:aggresome"/>
    <property type="evidence" value="ECO:0007669"/>
    <property type="project" value="TreeGrafter"/>
</dbReference>
<feature type="coiled-coil region" evidence="7">
    <location>
        <begin position="754"/>
        <end position="788"/>
    </location>
</feature>
<accession>A0AAE0YK82</accession>
<feature type="region of interest" description="Disordered" evidence="8">
    <location>
        <begin position="1542"/>
        <end position="1630"/>
    </location>
</feature>
<feature type="region of interest" description="Disordered" evidence="8">
    <location>
        <begin position="1672"/>
        <end position="1693"/>
    </location>
</feature>
<feature type="compositionally biased region" description="Basic residues" evidence="8">
    <location>
        <begin position="1"/>
        <end position="17"/>
    </location>
</feature>
<feature type="compositionally biased region" description="Low complexity" evidence="8">
    <location>
        <begin position="1814"/>
        <end position="1845"/>
    </location>
</feature>
<dbReference type="GO" id="GO:0061630">
    <property type="term" value="F:ubiquitin protein ligase activity"/>
    <property type="evidence" value="ECO:0007669"/>
    <property type="project" value="TreeGrafter"/>
</dbReference>
<dbReference type="Pfam" id="PF00643">
    <property type="entry name" value="zf-B_box"/>
    <property type="match status" value="1"/>
</dbReference>
<feature type="region of interest" description="Disordered" evidence="8">
    <location>
        <begin position="1718"/>
        <end position="1785"/>
    </location>
</feature>
<feature type="compositionally biased region" description="Basic and acidic residues" evidence="8">
    <location>
        <begin position="1672"/>
        <end position="1690"/>
    </location>
</feature>
<sequence length="1868" mass="204578">MSMYRRAVRQRTKKKRPLSVNSLDDRSRQSLLSQLVDMSTIGAIGNTSLPGSDEAERGSPALRRSASDISTVSWGAIYRSKSDGISGAPVSPAAAGRVVRGNNSVAFSSDLEVIGCDVGGLARQRAGVQDMTVSVFEVRTADGQSTAPVEAKQGHSKKVLTSNESAASQAVQSSSARDAVVSNSFRQRRSALSRSFSNGHSLSKVDRSSRVNRLASCSDHNIGHCNSADDHKSRGVSCSGRHPKIKTGQNPEEPTGSESMDIKPNPSSSLTSSSSDRGKGGKYHNDSQRISLGLQQHSRTRLGHEEEAQNVANYSIGSSQTNFSDHRTTCVFQAAPNVNTQRRRNNVHSQSSRRHSMTSVCSGCLLGSCGSHCNNKTEPNCQRDDAPCGSGEAYASFFPIGRNGIYNTNQRSRLEKQDPKSTRKEITTVSSRHKSSRVYAKEDRSAIKMREDISSFEAQYRGNLVYRHTGKLQHSEAFWLSQDMARTYPSGSRHGEDWLGLQRDVLSVHEDYFQETVKTSTTVTRTSRSEAMGQCQNRQQPQQKQQQHQYYHWHRQRHQENVYETLLNSSQVPEISLESILLANSEFVRRRMAVGSQLVLSQVHGRAKEVSLAEVFRCFICMEKLRDARLCPHCSKLCCFPCIRRWLTEQRSQCPHCRASLHIHELVNCRWAEEVTQQLDTLQQTVPSSREDQIAANWKEVCREHQEKLSVYCWTCKQCICHQCALWEGAHSGHVFKPLDGIYEEHKKKISDELSQLKSRHAELICLVQDVERNIESVKNAKDERVREIRNAVELMIARLEAQLKSKLLTLVGQRNQLAQEVSVWELAIEKVEQELKGAGKAELVMRTKDLLDLFRKAQRQSMTSFVTRAVPAEFTSEIVPQYESSTFTMKNFSVLRQRADPVYSPPLQVNGLSWRLKVYPDGNGVVRANYLSVFLELSMGLPETSKYEYRVEMVHQASRDWTKNIVREFASDFEVGECWGYNRFFRLDLLANEGYLLPENDTLELQFQVRPPTFYQKCRDQQWYINQLESAQNQASQQNNERLLQMHMSRPSRTQARRNNIQDLSAIYSNSARRTVDPPVEVVTSASVPAGPSVTPANSELPLSTALLASSNNASRVHGMARGDSTVNNRDNTSRTGDELVEDVEIDVLNTADGEDDGDESCPGDEDADDTNLDSSSESDDSGSDSEKEQSEPLPHSDVDELAEYSIDSLVHNFDNAMRSDENDIDEERMSMDNDVEQTLRWVEGELRGAHGTGGAAAPGPVAVIGGLATGAAVVTSRSNNLSQPPSSQRKEEEASLLQFLENHSNEANTWPNTFSLHVSNAVGGNNIQDITGGGGNIGVLSNNDGGASATNNVNPIMPINTASSACSDPLPWAANWLGEHLRRDSSKPFSNNDKSVIPGAVLGDGSNGSGSRGNSSQSWSSLRYSSPMMAFERDSDVRGRELDTSSVNTSKSSLTAGINSLSMGSGIGPIGSLGTHTSNSINTLSDEGRPSSSSLSSSLDNEERLGAAGGRKSAGNVLEHFQQRFTELAASTMAAANAAVTNETEARKFRNGSGKKLKHPSLPSQHHQHHHHHHQHQQPLLLEPHPPAAPQVDRGSSSVGGSNVSGGGVDTSGALHPHAGTRYSQSSRVVSNISELEVNFEDLMELEEWDIEPLDCVSQARPQCFLRAEPESDRKLRKREAREREKMQKRGLPATARKDTTHNNLQTWSFNFLKHNKEDKKDKDKIPSVAIPSSTSSSSNNNSNALANLNNTGSSGITDAGATGGVDLGDHDQPGTICGSNSNATPINDISGASSSNNTTNNINNSSTNIACAAPSSSSSSSAAALSAVKSSGSSNSLSDNISGGSGGPPANSRDRSDSPHDDSTV</sequence>
<feature type="compositionally biased region" description="Polar residues" evidence="8">
    <location>
        <begin position="1476"/>
        <end position="1487"/>
    </location>
</feature>
<keyword evidence="5" id="KW-0862">Zinc</keyword>
<gene>
    <name evidence="12" type="ORF">RRG08_007735</name>
</gene>
<dbReference type="EMBL" id="JAWDGP010006071">
    <property type="protein sequence ID" value="KAK3747878.1"/>
    <property type="molecule type" value="Genomic_DNA"/>
</dbReference>
<dbReference type="InterPro" id="IPR003649">
    <property type="entry name" value="Bbox_C"/>
</dbReference>
<feature type="region of interest" description="Disordered" evidence="8">
    <location>
        <begin position="1386"/>
        <end position="1423"/>
    </location>
</feature>
<proteinExistence type="predicted"/>
<dbReference type="GO" id="GO:0005778">
    <property type="term" value="C:peroxisomal membrane"/>
    <property type="evidence" value="ECO:0007669"/>
    <property type="project" value="TreeGrafter"/>
</dbReference>
<dbReference type="CDD" id="cd19779">
    <property type="entry name" value="Bbox2_TRIM37_C-VIII"/>
    <property type="match status" value="1"/>
</dbReference>
<feature type="region of interest" description="Disordered" evidence="8">
    <location>
        <begin position="1151"/>
        <end position="1199"/>
    </location>
</feature>
<organism evidence="12 13">
    <name type="scientific">Elysia crispata</name>
    <name type="common">lettuce slug</name>
    <dbReference type="NCBI Taxonomy" id="231223"/>
    <lineage>
        <taxon>Eukaryota</taxon>
        <taxon>Metazoa</taxon>
        <taxon>Spiralia</taxon>
        <taxon>Lophotrochozoa</taxon>
        <taxon>Mollusca</taxon>
        <taxon>Gastropoda</taxon>
        <taxon>Heterobranchia</taxon>
        <taxon>Euthyneura</taxon>
        <taxon>Panpulmonata</taxon>
        <taxon>Sacoglossa</taxon>
        <taxon>Placobranchoidea</taxon>
        <taxon>Plakobranchidae</taxon>
        <taxon>Elysia</taxon>
    </lineage>
</organism>
<keyword evidence="13" id="KW-1185">Reference proteome</keyword>
<evidence type="ECO:0008006" key="14">
    <source>
        <dbReference type="Google" id="ProtNLM"/>
    </source>
</evidence>
<dbReference type="GO" id="GO:0070842">
    <property type="term" value="P:aggresome assembly"/>
    <property type="evidence" value="ECO:0007669"/>
    <property type="project" value="TreeGrafter"/>
</dbReference>
<dbReference type="PANTHER" id="PTHR36754:SF2">
    <property type="entry name" value="E3 UBIQUITIN-PROTEIN LIGASE TRIM37"/>
    <property type="match status" value="1"/>
</dbReference>
<evidence type="ECO:0000256" key="6">
    <source>
        <dbReference type="PROSITE-ProRule" id="PRU00024"/>
    </source>
</evidence>
<evidence type="ECO:0000259" key="9">
    <source>
        <dbReference type="PROSITE" id="PS50089"/>
    </source>
</evidence>
<dbReference type="Proteomes" id="UP001283361">
    <property type="component" value="Unassembled WGS sequence"/>
</dbReference>
<feature type="region of interest" description="Disordered" evidence="8">
    <location>
        <begin position="1471"/>
        <end position="1513"/>
    </location>
</feature>
<dbReference type="SUPFAM" id="SSF57845">
    <property type="entry name" value="B-box zinc-binding domain"/>
    <property type="match status" value="1"/>
</dbReference>
<dbReference type="InterPro" id="IPR001841">
    <property type="entry name" value="Znf_RING"/>
</dbReference>
<dbReference type="GO" id="GO:0006513">
    <property type="term" value="P:protein monoubiquitination"/>
    <property type="evidence" value="ECO:0007669"/>
    <property type="project" value="TreeGrafter"/>
</dbReference>
<keyword evidence="3" id="KW-0479">Metal-binding</keyword>
<keyword evidence="7" id="KW-0175">Coiled coil</keyword>
<evidence type="ECO:0000256" key="7">
    <source>
        <dbReference type="SAM" id="Coils"/>
    </source>
</evidence>
<feature type="region of interest" description="Disordered" evidence="8">
    <location>
        <begin position="1117"/>
        <end position="1139"/>
    </location>
</feature>
<dbReference type="GO" id="GO:0031625">
    <property type="term" value="F:ubiquitin protein ligase binding"/>
    <property type="evidence" value="ECO:0007669"/>
    <property type="project" value="TreeGrafter"/>
</dbReference>
<dbReference type="GO" id="GO:0005164">
    <property type="term" value="F:tumor necrosis factor receptor binding"/>
    <property type="evidence" value="ECO:0007669"/>
    <property type="project" value="TreeGrafter"/>
</dbReference>
<dbReference type="SMART" id="SM00502">
    <property type="entry name" value="BBC"/>
    <property type="match status" value="1"/>
</dbReference>
<dbReference type="PROSITE" id="PS50144">
    <property type="entry name" value="MATH"/>
    <property type="match status" value="1"/>
</dbReference>
<dbReference type="PROSITE" id="PS50089">
    <property type="entry name" value="ZF_RING_2"/>
    <property type="match status" value="1"/>
</dbReference>
<dbReference type="InterPro" id="IPR002083">
    <property type="entry name" value="MATH/TRAF_dom"/>
</dbReference>
<evidence type="ECO:0000256" key="4">
    <source>
        <dbReference type="ARBA" id="ARBA00022771"/>
    </source>
</evidence>
<dbReference type="Gene3D" id="3.30.160.60">
    <property type="entry name" value="Classic Zinc Finger"/>
    <property type="match status" value="1"/>
</dbReference>
<dbReference type="SMART" id="SM00061">
    <property type="entry name" value="MATH"/>
    <property type="match status" value="1"/>
</dbReference>
<evidence type="ECO:0000313" key="12">
    <source>
        <dbReference type="EMBL" id="KAK3747878.1"/>
    </source>
</evidence>
<keyword evidence="4 6" id="KW-0863">Zinc-finger</keyword>
<dbReference type="InterPro" id="IPR037299">
    <property type="entry name" value="TRIM37_MATH"/>
</dbReference>
<feature type="region of interest" description="Disordered" evidence="8">
    <location>
        <begin position="1814"/>
        <end position="1868"/>
    </location>
</feature>
<dbReference type="SMART" id="SM00336">
    <property type="entry name" value="BBOX"/>
    <property type="match status" value="1"/>
</dbReference>
<dbReference type="SUPFAM" id="SSF49599">
    <property type="entry name" value="TRAF domain-like"/>
    <property type="match status" value="1"/>
</dbReference>
<comment type="subcellular location">
    <subcellularLocation>
        <location evidence="1">Cytoplasm</location>
    </subcellularLocation>
</comment>
<feature type="compositionally biased region" description="Basic residues" evidence="8">
    <location>
        <begin position="1568"/>
        <end position="1578"/>
    </location>
</feature>
<dbReference type="PROSITE" id="PS50119">
    <property type="entry name" value="ZF_BBOX"/>
    <property type="match status" value="1"/>
</dbReference>
<evidence type="ECO:0000256" key="5">
    <source>
        <dbReference type="ARBA" id="ARBA00022833"/>
    </source>
</evidence>
<dbReference type="InterPro" id="IPR053003">
    <property type="entry name" value="TRIM_RBCC_E3_ubiq-ligases"/>
</dbReference>
<dbReference type="PANTHER" id="PTHR36754">
    <property type="entry name" value="E3 UBIQUITIN-PROTEIN LIGASE TRIM37"/>
    <property type="match status" value="1"/>
</dbReference>
<feature type="region of interest" description="Disordered" evidence="8">
    <location>
        <begin position="521"/>
        <end position="541"/>
    </location>
</feature>
<feature type="domain" description="RING-type" evidence="9">
    <location>
        <begin position="618"/>
        <end position="658"/>
    </location>
</feature>
<evidence type="ECO:0000259" key="10">
    <source>
        <dbReference type="PROSITE" id="PS50119"/>
    </source>
</evidence>
<evidence type="ECO:0000256" key="1">
    <source>
        <dbReference type="ARBA" id="ARBA00004496"/>
    </source>
</evidence>
<feature type="region of interest" description="Disordered" evidence="8">
    <location>
        <begin position="142"/>
        <end position="182"/>
    </location>
</feature>
<feature type="compositionally biased region" description="Basic and acidic residues" evidence="8">
    <location>
        <begin position="276"/>
        <end position="287"/>
    </location>
</feature>
<feature type="compositionally biased region" description="Polar residues" evidence="8">
    <location>
        <begin position="247"/>
        <end position="258"/>
    </location>
</feature>
<feature type="domain" description="B box-type" evidence="10">
    <location>
        <begin position="697"/>
        <end position="739"/>
    </location>
</feature>
<evidence type="ECO:0000256" key="2">
    <source>
        <dbReference type="ARBA" id="ARBA00022490"/>
    </source>
</evidence>
<feature type="domain" description="MATH" evidence="11">
    <location>
        <begin position="883"/>
        <end position="1010"/>
    </location>
</feature>
<feature type="compositionally biased region" description="Basic residues" evidence="8">
    <location>
        <begin position="1551"/>
        <end position="1561"/>
    </location>
</feature>
<feature type="compositionally biased region" description="Low complexity" evidence="8">
    <location>
        <begin position="1735"/>
        <end position="1757"/>
    </location>
</feature>
<dbReference type="InterPro" id="IPR008974">
    <property type="entry name" value="TRAF-like"/>
</dbReference>
<dbReference type="GO" id="GO:0051865">
    <property type="term" value="P:protein autoubiquitination"/>
    <property type="evidence" value="ECO:0007669"/>
    <property type="project" value="TreeGrafter"/>
</dbReference>
<dbReference type="Gene3D" id="3.30.40.10">
    <property type="entry name" value="Zinc/RING finger domain, C3HC4 (zinc finger)"/>
    <property type="match status" value="1"/>
</dbReference>
<feature type="region of interest" description="Disordered" evidence="8">
    <location>
        <begin position="1"/>
        <end position="25"/>
    </location>
</feature>